<proteinExistence type="inferred from homology"/>
<dbReference type="InterPro" id="IPR038261">
    <property type="entry name" value="GPP34-like_sf"/>
</dbReference>
<sequence length="243" mass="28883">MDDEQISITRRRNIVTESEKEENEFYLYEEFYILSYLRSSIPTICDPVCICLRICILADLTFNSYITIDNKGNIKYLEGIITDPILKEVHNLIKENVYTPKEWIYSLNGESFSYSKIGLHIKNLRFRITKKMEENRIFISKKRNNIFSKRKYSIENNIKRKLCDRVIEYLTVRNTYSLRIEILIGFLSFCSVCGPILNSLPPKICLQAKTYVNEIRKKFKETNLCKNPIEIIVYQLMKTIYKY</sequence>
<evidence type="ECO:0000256" key="3">
    <source>
        <dbReference type="ARBA" id="ARBA00023034"/>
    </source>
</evidence>
<dbReference type="AlphaFoldDB" id="A0A4Q9KWI2"/>
<evidence type="ECO:0000313" key="7">
    <source>
        <dbReference type="Proteomes" id="UP000292362"/>
    </source>
</evidence>
<keyword evidence="4" id="KW-0446">Lipid-binding</keyword>
<name>A0A4Q9KWI2_9MICR</name>
<keyword evidence="3" id="KW-0333">Golgi apparatus</keyword>
<dbReference type="VEuPathDB" id="MicrosporidiaDB:CWI37_1513p0010"/>
<keyword evidence="5" id="KW-0472">Membrane</keyword>
<gene>
    <name evidence="6" type="ORF">CWI37_1513p0010</name>
</gene>
<protein>
    <submittedName>
        <fullName evidence="6">Putative Golgi phosphoprotein</fullName>
    </submittedName>
</protein>
<dbReference type="InterPro" id="IPR008628">
    <property type="entry name" value="GPP34-like"/>
</dbReference>
<dbReference type="Pfam" id="PF05719">
    <property type="entry name" value="GPP34"/>
    <property type="match status" value="1"/>
</dbReference>
<dbReference type="Proteomes" id="UP000292362">
    <property type="component" value="Unassembled WGS sequence"/>
</dbReference>
<comment type="caution">
    <text evidence="6">The sequence shown here is derived from an EMBL/GenBank/DDBJ whole genome shotgun (WGS) entry which is preliminary data.</text>
</comment>
<dbReference type="EMBL" id="PITJ01001513">
    <property type="protein sequence ID" value="TBT98985.1"/>
    <property type="molecule type" value="Genomic_DNA"/>
</dbReference>
<reference evidence="6 7" key="1">
    <citation type="submission" date="2017-12" db="EMBL/GenBank/DDBJ databases">
        <authorList>
            <person name="Pombert J.-F."/>
            <person name="Haag K.L."/>
            <person name="Ebert D."/>
        </authorList>
    </citation>
    <scope>NUCLEOTIDE SEQUENCE [LARGE SCALE GENOMIC DNA]</scope>
    <source>
        <strain evidence="6">FI-OER-3-3</strain>
    </source>
</reference>
<evidence type="ECO:0000313" key="6">
    <source>
        <dbReference type="EMBL" id="TBT98985.1"/>
    </source>
</evidence>
<evidence type="ECO:0000256" key="2">
    <source>
        <dbReference type="ARBA" id="ARBA00007284"/>
    </source>
</evidence>
<evidence type="ECO:0000256" key="1">
    <source>
        <dbReference type="ARBA" id="ARBA00004255"/>
    </source>
</evidence>
<evidence type="ECO:0000256" key="5">
    <source>
        <dbReference type="ARBA" id="ARBA00023136"/>
    </source>
</evidence>
<dbReference type="GO" id="GO:0070273">
    <property type="term" value="F:phosphatidylinositol-4-phosphate binding"/>
    <property type="evidence" value="ECO:0007669"/>
    <property type="project" value="InterPro"/>
</dbReference>
<accession>A0A4Q9KWI2</accession>
<dbReference type="GO" id="GO:0000139">
    <property type="term" value="C:Golgi membrane"/>
    <property type="evidence" value="ECO:0007669"/>
    <property type="project" value="UniProtKB-SubCell"/>
</dbReference>
<dbReference type="Gene3D" id="1.10.3630.10">
    <property type="entry name" value="yeast vps74-n-term truncation variant domain like"/>
    <property type="match status" value="1"/>
</dbReference>
<evidence type="ECO:0000256" key="4">
    <source>
        <dbReference type="ARBA" id="ARBA00023121"/>
    </source>
</evidence>
<comment type="similarity">
    <text evidence="2">Belongs to the GOLPH3/VPS74 family.</text>
</comment>
<comment type="subcellular location">
    <subcellularLocation>
        <location evidence="1">Golgi apparatus membrane</location>
        <topology evidence="1">Peripheral membrane protein</topology>
        <orientation evidence="1">Cytoplasmic side</orientation>
    </subcellularLocation>
</comment>
<organism evidence="6 7">
    <name type="scientific">Hamiltosporidium tvaerminnensis</name>
    <dbReference type="NCBI Taxonomy" id="1176355"/>
    <lineage>
        <taxon>Eukaryota</taxon>
        <taxon>Fungi</taxon>
        <taxon>Fungi incertae sedis</taxon>
        <taxon>Microsporidia</taxon>
        <taxon>Dubosqiidae</taxon>
        <taxon>Hamiltosporidium</taxon>
    </lineage>
</organism>